<feature type="transmembrane region" description="Helical" evidence="1">
    <location>
        <begin position="144"/>
        <end position="162"/>
    </location>
</feature>
<proteinExistence type="predicted"/>
<feature type="transmembrane region" description="Helical" evidence="1">
    <location>
        <begin position="287"/>
        <end position="309"/>
    </location>
</feature>
<protein>
    <submittedName>
        <fullName evidence="2">Uncharacterized protein</fullName>
    </submittedName>
</protein>
<feature type="transmembrane region" description="Helical" evidence="1">
    <location>
        <begin position="226"/>
        <end position="243"/>
    </location>
</feature>
<name>A0A250I8R0_9BACT</name>
<feature type="transmembrane region" description="Helical" evidence="1">
    <location>
        <begin position="195"/>
        <end position="214"/>
    </location>
</feature>
<keyword evidence="1" id="KW-1133">Transmembrane helix</keyword>
<gene>
    <name evidence="2" type="ORF">MEBOL_000985</name>
</gene>
<dbReference type="KEGG" id="mbd:MEBOL_000985"/>
<keyword evidence="1" id="KW-0472">Membrane</keyword>
<organism evidence="2 3">
    <name type="scientific">Melittangium boletus DSM 14713</name>
    <dbReference type="NCBI Taxonomy" id="1294270"/>
    <lineage>
        <taxon>Bacteria</taxon>
        <taxon>Pseudomonadati</taxon>
        <taxon>Myxococcota</taxon>
        <taxon>Myxococcia</taxon>
        <taxon>Myxococcales</taxon>
        <taxon>Cystobacterineae</taxon>
        <taxon>Archangiaceae</taxon>
        <taxon>Melittangium</taxon>
    </lineage>
</organism>
<sequence>MESPPLKACPRCGEPRILAPECPRCGVLYAKAQPRAARPAPEALAAEAVPLEFDPSVFRRPEDALARQRDIEESRGEWRLRLFALPGVFAVIWWLDSVRLLRFMFDILGMFLHELGHAMTAWFCGIAAMPSLWVTHISGERSPFFLGMMTFGLTGLVFRGVLTRSPRVRNVGLVGLTLQFIGTVLVTSAKVWPLISFGGDAGSLVLGALLMTSLYTPRESFPRRGYAYWGLMVIGAASFVSTFREWWAARTDFERIPFGDIEGVGLSDSSTLVDKHGWSELDLIHRYNGLGLACLAALALVYVLGLWRIRATRDALERPRGA</sequence>
<accession>A0A250I8R0</accession>
<dbReference type="OrthoDB" id="185917at2"/>
<evidence type="ECO:0000313" key="2">
    <source>
        <dbReference type="EMBL" id="ATB27542.1"/>
    </source>
</evidence>
<dbReference type="RefSeq" id="WP_095976334.1">
    <property type="nucleotide sequence ID" value="NZ_CP022163.1"/>
</dbReference>
<feature type="transmembrane region" description="Helical" evidence="1">
    <location>
        <begin position="107"/>
        <end position="132"/>
    </location>
</feature>
<reference evidence="2 3" key="1">
    <citation type="submission" date="2017-06" db="EMBL/GenBank/DDBJ databases">
        <authorList>
            <person name="Kim H.J."/>
            <person name="Triplett B.A."/>
        </authorList>
    </citation>
    <scope>NUCLEOTIDE SEQUENCE [LARGE SCALE GENOMIC DNA]</scope>
    <source>
        <strain evidence="2 3">DSM 14713</strain>
    </source>
</reference>
<feature type="transmembrane region" description="Helical" evidence="1">
    <location>
        <begin position="171"/>
        <end position="189"/>
    </location>
</feature>
<dbReference type="Proteomes" id="UP000217289">
    <property type="component" value="Chromosome"/>
</dbReference>
<evidence type="ECO:0000256" key="1">
    <source>
        <dbReference type="SAM" id="Phobius"/>
    </source>
</evidence>
<dbReference type="AlphaFoldDB" id="A0A250I8R0"/>
<keyword evidence="3" id="KW-1185">Reference proteome</keyword>
<dbReference type="EMBL" id="CP022163">
    <property type="protein sequence ID" value="ATB27542.1"/>
    <property type="molecule type" value="Genomic_DNA"/>
</dbReference>
<feature type="transmembrane region" description="Helical" evidence="1">
    <location>
        <begin position="78"/>
        <end position="95"/>
    </location>
</feature>
<evidence type="ECO:0000313" key="3">
    <source>
        <dbReference type="Proteomes" id="UP000217289"/>
    </source>
</evidence>
<keyword evidence="1" id="KW-0812">Transmembrane</keyword>